<keyword evidence="1" id="KW-0812">Transmembrane</keyword>
<organism evidence="2">
    <name type="scientific">Panstrongylus lignarius</name>
    <dbReference type="NCBI Taxonomy" id="156445"/>
    <lineage>
        <taxon>Eukaryota</taxon>
        <taxon>Metazoa</taxon>
        <taxon>Ecdysozoa</taxon>
        <taxon>Arthropoda</taxon>
        <taxon>Hexapoda</taxon>
        <taxon>Insecta</taxon>
        <taxon>Pterygota</taxon>
        <taxon>Neoptera</taxon>
        <taxon>Paraneoptera</taxon>
        <taxon>Hemiptera</taxon>
        <taxon>Heteroptera</taxon>
        <taxon>Panheteroptera</taxon>
        <taxon>Cimicomorpha</taxon>
        <taxon>Reduviidae</taxon>
        <taxon>Triatominae</taxon>
        <taxon>Panstrongylus</taxon>
    </lineage>
</organism>
<evidence type="ECO:0000256" key="1">
    <source>
        <dbReference type="SAM" id="Phobius"/>
    </source>
</evidence>
<feature type="transmembrane region" description="Helical" evidence="1">
    <location>
        <begin position="6"/>
        <end position="26"/>
    </location>
</feature>
<proteinExistence type="predicted"/>
<protein>
    <submittedName>
        <fullName evidence="2">Putative secreted protein</fullName>
    </submittedName>
</protein>
<dbReference type="EMBL" id="GFTR01000640">
    <property type="protein sequence ID" value="JAW15786.1"/>
    <property type="molecule type" value="Transcribed_RNA"/>
</dbReference>
<evidence type="ECO:0000313" key="2">
    <source>
        <dbReference type="EMBL" id="JAW15786.1"/>
    </source>
</evidence>
<accession>A0A224XTC0</accession>
<sequence>MCWYFLSLGFIRIWRYILIKSAVIAITCRRKFRMMSVISNCNFLPTCSLSFREPEDVRIDASKTTRSLDSECLKTE</sequence>
<reference evidence="2" key="1">
    <citation type="journal article" date="2018" name="PLoS Negl. Trop. Dis.">
        <title>An insight into the salivary gland and fat body transcriptome of Panstrongylus lignarius (Hemiptera: Heteroptera), the main vector of Chagas disease in Peru.</title>
        <authorList>
            <person name="Nevoa J.C."/>
            <person name="Mendes M.T."/>
            <person name="da Silva M.V."/>
            <person name="Soares S.C."/>
            <person name="Oliveira C.J.F."/>
            <person name="Ribeiro J.M.C."/>
        </authorList>
    </citation>
    <scope>NUCLEOTIDE SEQUENCE</scope>
</reference>
<dbReference type="AlphaFoldDB" id="A0A224XTC0"/>
<keyword evidence="1" id="KW-1133">Transmembrane helix</keyword>
<name>A0A224XTC0_9HEMI</name>
<keyword evidence="1" id="KW-0472">Membrane</keyword>